<feature type="domain" description="O-acyltransferase WSD1-like N-terminal" evidence="11">
    <location>
        <begin position="4"/>
        <end position="261"/>
    </location>
</feature>
<organism evidence="13 14">
    <name type="scientific">Acinetobacter septicus</name>
    <dbReference type="NCBI Taxonomy" id="465797"/>
    <lineage>
        <taxon>Bacteria</taxon>
        <taxon>Pseudomonadati</taxon>
        <taxon>Pseudomonadota</taxon>
        <taxon>Gammaproteobacteria</taxon>
        <taxon>Moraxellales</taxon>
        <taxon>Moraxellaceae</taxon>
        <taxon>Acinetobacter</taxon>
    </lineage>
</organism>
<dbReference type="GO" id="GO:0006071">
    <property type="term" value="P:glycerol metabolic process"/>
    <property type="evidence" value="ECO:0007669"/>
    <property type="project" value="UniProtKB-KW"/>
</dbReference>
<evidence type="ECO:0000259" key="12">
    <source>
        <dbReference type="Pfam" id="PF06974"/>
    </source>
</evidence>
<keyword evidence="6" id="KW-0808">Transferase</keyword>
<dbReference type="Pfam" id="PF03007">
    <property type="entry name" value="WS_DGAT_cat"/>
    <property type="match status" value="1"/>
</dbReference>
<comment type="similarity">
    <text evidence="3">Belongs to the long-chain O-acyltransferase family.</text>
</comment>
<dbReference type="InterPro" id="IPR045034">
    <property type="entry name" value="O-acyltransferase_WSD1-like"/>
</dbReference>
<dbReference type="InterPro" id="IPR004255">
    <property type="entry name" value="O-acyltransferase_WSD1_N"/>
</dbReference>
<dbReference type="InterPro" id="IPR014292">
    <property type="entry name" value="Acyl_transf_WS/DGAT"/>
</dbReference>
<dbReference type="AlphaFoldDB" id="A0ABD7F906"/>
<comment type="pathway">
    <text evidence="2">Lipid metabolism.</text>
</comment>
<proteinExistence type="inferred from homology"/>
<dbReference type="NCBIfam" id="TIGR02946">
    <property type="entry name" value="acyl_WS_DGAT"/>
    <property type="match status" value="1"/>
</dbReference>
<dbReference type="Proteomes" id="UP000827069">
    <property type="component" value="Chromosome"/>
</dbReference>
<evidence type="ECO:0000313" key="14">
    <source>
        <dbReference type="Proteomes" id="UP000827069"/>
    </source>
</evidence>
<keyword evidence="8" id="KW-0443">Lipid metabolism</keyword>
<sequence>MRPLHPIDFIFLSLEKRQQPMHVGGLFLFEIPENAPDTFMQDLVNDIRKSKTIPVPPFNNRLSGLFWDEDEEFDLDHHFRHVSLPHPGRIRELLIYISQEHSTLIDRAKPLWTCNIIEGIEGNRFAMYFKIHHAMVDGVAGMRLIEKSLSDDPTEKSIVPPWCVEGKRAKRLKESKPGRIKKVLMGLKDQLQATPRVMQELSQTLLKDFGRNPDYVSSFQAPSSILNQRVSSSRRFAAQSFELDRFRHIAKALDVTINDIVLAVCSGALREYLISHQSLPNKPLIAMVPASLRSDDSDVSNRITMILANLATHKDDPLERLQTIRRSVQNAKQRFKRMTSDQILNYSAVVYGPAGLNILSGMMPKHQAFNLVISNVPGPREPLYWNGAKLDALYPASIVLDGQALNITMTSYLDKLEVGLTACRNALPRMQNLLTHLEDEILRFEQLIAEKQSMQQRETQISAVS</sequence>
<evidence type="ECO:0000256" key="3">
    <source>
        <dbReference type="ARBA" id="ARBA00009587"/>
    </source>
</evidence>
<keyword evidence="9" id="KW-0012">Acyltransferase</keyword>
<keyword evidence="14" id="KW-1185">Reference proteome</keyword>
<comment type="pathway">
    <text evidence="1">Glycerolipid metabolism; triacylglycerol biosynthesis.</text>
</comment>
<evidence type="ECO:0000256" key="9">
    <source>
        <dbReference type="ARBA" id="ARBA00023315"/>
    </source>
</evidence>
<evidence type="ECO:0000256" key="6">
    <source>
        <dbReference type="ARBA" id="ARBA00022679"/>
    </source>
</evidence>
<dbReference type="EMBL" id="CP079898">
    <property type="protein sequence ID" value="QXZ24540.1"/>
    <property type="molecule type" value="Genomic_DNA"/>
</dbReference>
<evidence type="ECO:0000313" key="13">
    <source>
        <dbReference type="EMBL" id="QXZ24540.1"/>
    </source>
</evidence>
<evidence type="ECO:0000259" key="11">
    <source>
        <dbReference type="Pfam" id="PF03007"/>
    </source>
</evidence>
<name>A0ABD7F906_9GAMM</name>
<evidence type="ECO:0000256" key="10">
    <source>
        <dbReference type="ARBA" id="ARBA00048109"/>
    </source>
</evidence>
<evidence type="ECO:0000256" key="2">
    <source>
        <dbReference type="ARBA" id="ARBA00005189"/>
    </source>
</evidence>
<protein>
    <recommendedName>
        <fullName evidence="4">diacylglycerol O-acyltransferase</fullName>
        <ecNumber evidence="4">2.3.1.20</ecNumber>
    </recommendedName>
</protein>
<dbReference type="GO" id="GO:0006629">
    <property type="term" value="P:lipid metabolic process"/>
    <property type="evidence" value="ECO:0007669"/>
    <property type="project" value="UniProtKB-KW"/>
</dbReference>
<evidence type="ECO:0000256" key="8">
    <source>
        <dbReference type="ARBA" id="ARBA00023098"/>
    </source>
</evidence>
<reference evidence="13 14" key="1">
    <citation type="submission" date="2021-07" db="EMBL/GenBank/DDBJ databases">
        <title>FDA dAtabase for Regulatory Grade micrObial Sequences (FDA-ARGOS): Supporting development and validation of Infectious Disease Dx tests.</title>
        <authorList>
            <person name="Sproer C."/>
            <person name="Gronow S."/>
            <person name="Severitt S."/>
            <person name="Schroder I."/>
            <person name="Tallon L."/>
            <person name="Sadzewicz L."/>
            <person name="Zhao X."/>
            <person name="Boylan J."/>
            <person name="Ott S."/>
            <person name="Bowen H."/>
            <person name="Vavikolanu K."/>
            <person name="Mehta A."/>
            <person name="Aluvathingal J."/>
            <person name="Nadendla S."/>
            <person name="Lowell S."/>
            <person name="Myers T."/>
            <person name="Yan Y."/>
        </authorList>
    </citation>
    <scope>NUCLEOTIDE SEQUENCE [LARGE SCALE GENOMIC DNA]</scope>
    <source>
        <strain evidence="13 14">FDAARGOS_1401</strain>
    </source>
</reference>
<comment type="catalytic activity">
    <reaction evidence="10">
        <text>an acyl-CoA + a 1,2-diacyl-sn-glycerol = a triacyl-sn-glycerol + CoA</text>
        <dbReference type="Rhea" id="RHEA:10868"/>
        <dbReference type="ChEBI" id="CHEBI:17815"/>
        <dbReference type="ChEBI" id="CHEBI:57287"/>
        <dbReference type="ChEBI" id="CHEBI:58342"/>
        <dbReference type="ChEBI" id="CHEBI:64615"/>
        <dbReference type="EC" id="2.3.1.20"/>
    </reaction>
</comment>
<dbReference type="PANTHER" id="PTHR31650:SF1">
    <property type="entry name" value="WAX ESTER SYNTHASE_DIACYLGLYCEROL ACYLTRANSFERASE 4-RELATED"/>
    <property type="match status" value="1"/>
</dbReference>
<accession>A0ABD7F906</accession>
<evidence type="ECO:0000256" key="1">
    <source>
        <dbReference type="ARBA" id="ARBA00004771"/>
    </source>
</evidence>
<dbReference type="EC" id="2.3.1.20" evidence="4"/>
<dbReference type="PANTHER" id="PTHR31650">
    <property type="entry name" value="O-ACYLTRANSFERASE (WSD1-LIKE) FAMILY PROTEIN"/>
    <property type="match status" value="1"/>
</dbReference>
<dbReference type="InterPro" id="IPR009721">
    <property type="entry name" value="O-acyltransferase_WSD1_C"/>
</dbReference>
<keyword evidence="5" id="KW-0444">Lipid biosynthesis</keyword>
<feature type="domain" description="O-acyltransferase WSD1 C-terminal" evidence="12">
    <location>
        <begin position="300"/>
        <end position="441"/>
    </location>
</feature>
<dbReference type="GO" id="GO:0004144">
    <property type="term" value="F:diacylglycerol O-acyltransferase activity"/>
    <property type="evidence" value="ECO:0007669"/>
    <property type="project" value="UniProtKB-EC"/>
</dbReference>
<gene>
    <name evidence="13" type="ORF">I6L31_07365</name>
</gene>
<dbReference type="RefSeq" id="WP_005002205.1">
    <property type="nucleotide sequence ID" value="NZ_CP079898.1"/>
</dbReference>
<evidence type="ECO:0000256" key="5">
    <source>
        <dbReference type="ARBA" id="ARBA00022516"/>
    </source>
</evidence>
<keyword evidence="7" id="KW-0319">Glycerol metabolism</keyword>
<dbReference type="Pfam" id="PF06974">
    <property type="entry name" value="WS_DGAT_C"/>
    <property type="match status" value="1"/>
</dbReference>
<evidence type="ECO:0000256" key="7">
    <source>
        <dbReference type="ARBA" id="ARBA00022798"/>
    </source>
</evidence>
<evidence type="ECO:0000256" key="4">
    <source>
        <dbReference type="ARBA" id="ARBA00013244"/>
    </source>
</evidence>